<protein>
    <recommendedName>
        <fullName evidence="4">Chromosome partition protein Smc</fullName>
    </recommendedName>
</protein>
<organism evidence="3">
    <name type="scientific">Akkermansia muciniphila</name>
    <dbReference type="NCBI Taxonomy" id="239935"/>
    <lineage>
        <taxon>Bacteria</taxon>
        <taxon>Pseudomonadati</taxon>
        <taxon>Verrucomicrobiota</taxon>
        <taxon>Verrucomicrobiia</taxon>
        <taxon>Verrucomicrobiales</taxon>
        <taxon>Akkermansiaceae</taxon>
        <taxon>Akkermansia</taxon>
    </lineage>
</organism>
<reference evidence="3" key="1">
    <citation type="submission" date="2019-11" db="EMBL/GenBank/DDBJ databases">
        <authorList>
            <person name="Feng L."/>
        </authorList>
    </citation>
    <scope>NUCLEOTIDE SEQUENCE</scope>
    <source>
        <strain evidence="3">AMuciniphilaLFYP55</strain>
    </source>
</reference>
<feature type="region of interest" description="Disordered" evidence="1">
    <location>
        <begin position="164"/>
        <end position="184"/>
    </location>
</feature>
<feature type="region of interest" description="Disordered" evidence="1">
    <location>
        <begin position="278"/>
        <end position="311"/>
    </location>
</feature>
<name>A0A6N2UVG4_9BACT</name>
<dbReference type="RefSeq" id="WP_102721562.1">
    <property type="nucleotide sequence ID" value="NZ_CACRSS010000020.1"/>
</dbReference>
<evidence type="ECO:0000313" key="3">
    <source>
        <dbReference type="EMBL" id="VYT22039.1"/>
    </source>
</evidence>
<feature type="transmembrane region" description="Helical" evidence="2">
    <location>
        <begin position="324"/>
        <end position="344"/>
    </location>
</feature>
<keyword evidence="2" id="KW-0472">Membrane</keyword>
<evidence type="ECO:0008006" key="4">
    <source>
        <dbReference type="Google" id="ProtNLM"/>
    </source>
</evidence>
<feature type="compositionally biased region" description="Basic and acidic residues" evidence="1">
    <location>
        <begin position="234"/>
        <end position="246"/>
    </location>
</feature>
<feature type="compositionally biased region" description="Basic and acidic residues" evidence="1">
    <location>
        <begin position="281"/>
        <end position="311"/>
    </location>
</feature>
<evidence type="ECO:0000256" key="1">
    <source>
        <dbReference type="SAM" id="MobiDB-lite"/>
    </source>
</evidence>
<evidence type="ECO:0000256" key="2">
    <source>
        <dbReference type="SAM" id="Phobius"/>
    </source>
</evidence>
<proteinExistence type="predicted"/>
<keyword evidence="2" id="KW-1133">Transmembrane helix</keyword>
<feature type="compositionally biased region" description="Low complexity" evidence="1">
    <location>
        <begin position="253"/>
        <end position="263"/>
    </location>
</feature>
<dbReference type="EMBL" id="CACRSS010000020">
    <property type="protein sequence ID" value="VYT22039.1"/>
    <property type="molecule type" value="Genomic_DNA"/>
</dbReference>
<dbReference type="AlphaFoldDB" id="A0A6N2UVG4"/>
<sequence length="349" mass="39941">MRYVLLLLTILTAGFSVWYYQHHISPEGKELAARKTAMEQEAVVLEKTVSQTRKKLDEAQDATRTAEEAMEKFQETYLEQKRQQQQEAQVAAYQKSMADQQEEVKEHDQRIDQLRRRMSRQRENSKSAREELLQKREGMKTLLAKLADKQRSIQAELGQAERELAKNREDARAKKKFSGAAPQKENISELQSQIAFIRLKTSATKKKMQALDAALEALEEKTGKQQLLMQKAEEKLTEQKNKALTDDDREETAAPAPGDDDLLATAGYREQSKAVRNALEQARKEEEQASRTYDEARAEMRKSSREEVKKLEKEEKDHASFQKLFTGAASVVGFILLLFTVGAFRRSNG</sequence>
<accession>A0A6N2UVG4</accession>
<gene>
    <name evidence="3" type="ORF">AMLFYP55_01145</name>
</gene>
<feature type="region of interest" description="Disordered" evidence="1">
    <location>
        <begin position="234"/>
        <end position="263"/>
    </location>
</feature>
<keyword evidence="2" id="KW-0812">Transmembrane</keyword>
<dbReference type="OrthoDB" id="199517at2"/>